<organism evidence="1 2">
    <name type="scientific">Ditylenchus destructor</name>
    <dbReference type="NCBI Taxonomy" id="166010"/>
    <lineage>
        <taxon>Eukaryota</taxon>
        <taxon>Metazoa</taxon>
        <taxon>Ecdysozoa</taxon>
        <taxon>Nematoda</taxon>
        <taxon>Chromadorea</taxon>
        <taxon>Rhabditida</taxon>
        <taxon>Tylenchina</taxon>
        <taxon>Tylenchomorpha</taxon>
        <taxon>Sphaerularioidea</taxon>
        <taxon>Anguinidae</taxon>
        <taxon>Anguininae</taxon>
        <taxon>Ditylenchus</taxon>
    </lineage>
</organism>
<reference evidence="1" key="1">
    <citation type="submission" date="2022-01" db="EMBL/GenBank/DDBJ databases">
        <title>Genome Sequence Resource for Two Populations of Ditylenchus destructor, the Migratory Endoparasitic Phytonematode.</title>
        <authorList>
            <person name="Zhang H."/>
            <person name="Lin R."/>
            <person name="Xie B."/>
        </authorList>
    </citation>
    <scope>NUCLEOTIDE SEQUENCE</scope>
    <source>
        <strain evidence="1">BazhouSP</strain>
    </source>
</reference>
<gene>
    <name evidence="1" type="ORF">DdX_18149</name>
</gene>
<protein>
    <submittedName>
        <fullName evidence="1">Uncharacterized protein</fullName>
    </submittedName>
</protein>
<dbReference type="EMBL" id="JAKKPZ010000239">
    <property type="protein sequence ID" value="KAI1698026.1"/>
    <property type="molecule type" value="Genomic_DNA"/>
</dbReference>
<accession>A0AAD4MQ23</accession>
<evidence type="ECO:0000313" key="2">
    <source>
        <dbReference type="Proteomes" id="UP001201812"/>
    </source>
</evidence>
<name>A0AAD4MQ23_9BILA</name>
<comment type="caution">
    <text evidence="1">The sequence shown here is derived from an EMBL/GenBank/DDBJ whole genome shotgun (WGS) entry which is preliminary data.</text>
</comment>
<keyword evidence="2" id="KW-1185">Reference proteome</keyword>
<dbReference type="Proteomes" id="UP001201812">
    <property type="component" value="Unassembled WGS sequence"/>
</dbReference>
<sequence length="152" mass="17994">MLGFLIKATFLMFDFTIKVSFLIVDPNHCHKIATTVFYARAELEDDYWPSFQHFIRLLVDPFIYIRYLVLNQKALSFLSGAMNPDRGRLQCEHLSIHFNQKFIVWIKDHVRCDEFQIYVKCDSNFDEELLDLLVWPEILVAVWAALVPLEYS</sequence>
<proteinExistence type="predicted"/>
<evidence type="ECO:0000313" key="1">
    <source>
        <dbReference type="EMBL" id="KAI1698026.1"/>
    </source>
</evidence>
<dbReference type="AlphaFoldDB" id="A0AAD4MQ23"/>